<feature type="domain" description="C2" evidence="25">
    <location>
        <begin position="936"/>
        <end position="1063"/>
    </location>
</feature>
<dbReference type="Proteomes" id="UP001221898">
    <property type="component" value="Unassembled WGS sequence"/>
</dbReference>
<dbReference type="PROSITE" id="PS50004">
    <property type="entry name" value="C2"/>
    <property type="match status" value="6"/>
</dbReference>
<dbReference type="SMART" id="SM01201">
    <property type="entry name" value="FerB"/>
    <property type="match status" value="1"/>
</dbReference>
<evidence type="ECO:0000256" key="5">
    <source>
        <dbReference type="ARBA" id="ARBA00022692"/>
    </source>
</evidence>
<dbReference type="Pfam" id="PF08151">
    <property type="entry name" value="FerI"/>
    <property type="match status" value="1"/>
</dbReference>
<dbReference type="InterPro" id="IPR012561">
    <property type="entry name" value="Ferlin_B-domain"/>
</dbReference>
<evidence type="ECO:0000256" key="11">
    <source>
        <dbReference type="ARBA" id="ARBA00022989"/>
    </source>
</evidence>
<keyword evidence="13" id="KW-0333">Golgi apparatus</keyword>
<keyword evidence="17" id="KW-0968">Cytoplasmic vesicle</keyword>
<dbReference type="FunFam" id="2.60.40.150:FF:000054">
    <property type="entry name" value="otoferlin isoform X2"/>
    <property type="match status" value="1"/>
</dbReference>
<dbReference type="InterPro" id="IPR037721">
    <property type="entry name" value="Ferlin"/>
</dbReference>
<evidence type="ECO:0000256" key="4">
    <source>
        <dbReference type="ARBA" id="ARBA00022475"/>
    </source>
</evidence>
<comment type="similarity">
    <text evidence="3">Belongs to the ferlin family.</text>
</comment>
<keyword evidence="9" id="KW-0106">Calcium</keyword>
<evidence type="ECO:0000313" key="27">
    <source>
        <dbReference type="Proteomes" id="UP001221898"/>
    </source>
</evidence>
<keyword evidence="5 24" id="KW-0812">Transmembrane</keyword>
<proteinExistence type="inferred from homology"/>
<dbReference type="SMART" id="SM00239">
    <property type="entry name" value="C2"/>
    <property type="match status" value="5"/>
</dbReference>
<evidence type="ECO:0000256" key="16">
    <source>
        <dbReference type="ARBA" id="ARBA00023273"/>
    </source>
</evidence>
<gene>
    <name evidence="26" type="ORF">AAFF_G00411640</name>
</gene>
<dbReference type="CDD" id="cd04037">
    <property type="entry name" value="C2E_Ferlin"/>
    <property type="match status" value="1"/>
</dbReference>
<name>A0AAD7SBA7_9TELE</name>
<evidence type="ECO:0000256" key="9">
    <source>
        <dbReference type="ARBA" id="ARBA00022837"/>
    </source>
</evidence>
<accession>A0AAD7SBA7</accession>
<dbReference type="GO" id="GO:0030672">
    <property type="term" value="C:synaptic vesicle membrane"/>
    <property type="evidence" value="ECO:0007669"/>
    <property type="project" value="UniProtKB-SubCell"/>
</dbReference>
<evidence type="ECO:0000256" key="7">
    <source>
        <dbReference type="ARBA" id="ARBA00022737"/>
    </source>
</evidence>
<feature type="domain" description="C2" evidence="25">
    <location>
        <begin position="1517"/>
        <end position="1668"/>
    </location>
</feature>
<feature type="region of interest" description="Disordered" evidence="23">
    <location>
        <begin position="1"/>
        <end position="40"/>
    </location>
</feature>
<feature type="region of interest" description="Disordered" evidence="23">
    <location>
        <begin position="466"/>
        <end position="506"/>
    </location>
</feature>
<dbReference type="InterPro" id="IPR037720">
    <property type="entry name" value="C2B_Ferlin"/>
</dbReference>
<keyword evidence="6" id="KW-0479">Metal-binding</keyword>
<feature type="compositionally biased region" description="Basic and acidic residues" evidence="23">
    <location>
        <begin position="1167"/>
        <end position="1186"/>
    </location>
</feature>
<dbReference type="Pfam" id="PF16165">
    <property type="entry name" value="Ferlin_C"/>
    <property type="match status" value="1"/>
</dbReference>
<dbReference type="GO" id="GO:0005789">
    <property type="term" value="C:endoplasmic reticulum membrane"/>
    <property type="evidence" value="ECO:0007669"/>
    <property type="project" value="UniProtKB-SubCell"/>
</dbReference>
<dbReference type="GO" id="GO:0016323">
    <property type="term" value="C:basolateral plasma membrane"/>
    <property type="evidence" value="ECO:0007669"/>
    <property type="project" value="UniProtKB-SubCell"/>
</dbReference>
<protein>
    <recommendedName>
        <fullName evidence="21">Otoferlin</fullName>
    </recommendedName>
    <alternativeName>
        <fullName evidence="22">Fer-1-like protein 2</fullName>
    </alternativeName>
</protein>
<evidence type="ECO:0000256" key="1">
    <source>
        <dbReference type="ARBA" id="ARBA00004323"/>
    </source>
</evidence>
<evidence type="ECO:0000256" key="18">
    <source>
        <dbReference type="ARBA" id="ARBA00037810"/>
    </source>
</evidence>
<dbReference type="FunFam" id="2.60.40.150:FF:000009">
    <property type="entry name" value="dysferlin isoform X2"/>
    <property type="match status" value="1"/>
</dbReference>
<dbReference type="InterPro" id="IPR037723">
    <property type="entry name" value="C2D_Ferlin"/>
</dbReference>
<evidence type="ECO:0000256" key="3">
    <source>
        <dbReference type="ARBA" id="ARBA00007561"/>
    </source>
</evidence>
<evidence type="ECO:0000256" key="6">
    <source>
        <dbReference type="ARBA" id="ARBA00022723"/>
    </source>
</evidence>
<dbReference type="InterPro" id="IPR032362">
    <property type="entry name" value="Ferlin_C"/>
</dbReference>
<dbReference type="InterPro" id="IPR000008">
    <property type="entry name" value="C2_dom"/>
</dbReference>
<comment type="subcellular location">
    <subcellularLocation>
        <location evidence="18">Basolateral cell membrane</location>
        <topology evidence="18">Single-pass type II membrane protein</topology>
    </subcellularLocation>
    <subcellularLocation>
        <location evidence="19">Cytoplasmic vesicle</location>
        <location evidence="19">Secretory vesicle</location>
        <location evidence="19">Synaptic vesicle membrane</location>
        <topology evidence="19">Single-pass type II membrane protein</topology>
    </subcellularLocation>
    <subcellularLocation>
        <location evidence="2">Endoplasmic reticulum membrane</location>
        <topology evidence="2">Single-pass type II membrane protein</topology>
    </subcellularLocation>
    <subcellularLocation>
        <location evidence="1">Golgi apparatus membrane</location>
        <topology evidence="1">Single-pass type II membrane protein</topology>
    </subcellularLocation>
    <subcellularLocation>
        <location evidence="20">Presynaptic cell membrane</location>
        <topology evidence="20">Single-pass type II membrane protein</topology>
    </subcellularLocation>
</comment>
<dbReference type="CDD" id="cd04017">
    <property type="entry name" value="C2D_Ferlin"/>
    <property type="match status" value="1"/>
</dbReference>
<sequence>MPIGKRRSSKEQRGDEPAILDTEDLDGPDMHLGGSPDPDTISLASVTAVTTNVSNKRSKPDIKMEPSSGRPMDYQVSITIIEARQLVGLNMDPVVCVEIGEDKKYTGMKESTTCPYYNEYFVFDFHLPPDVMFDKILKLSVIHSKNLLRSGTLIGTFKLDIGTVYSQPEHQFYHKWAFLSDPDDITSGCKGYIKCDIAVMGKGDNIKTPHKANETDEDDIEGNLLLPEGVPVERQWARFYLKIYRAEGLPKMNTSIMANVKKAFIGENKDLVDPYVQVLFAGQKGKTSIQKSSYEPIWNEQIVFTEMFPPLCKRMKIQIRDSDKVNDVAIGTHFIDLRKIANDGDKGFLPTLGPAWVNMYGSTRNYTIMDEHQDLNEGLGEGVSFRARLLVSLAVEILDTTSPDIMCSTEVQVEGIPNISENATGKVEEFFLFGAFLEATMIDRKIGDKPISFEVTIGNYGNEIDGLTRPKMGSGKKDGGGSDEESELIQGSSDEETEVDRDLVSVSATPPMRPVITDRNYFHLPYFERKPCIYIKSWWQDQRRRLYNANIMDKIADKLEEGLNDVHEVIKTEKAYPERRLRGVLEELSMGCSRFVTLANKDQNQTGRTKLDRERLKSCMRELENMGQQAKIIRSQVKKNTVKEKLKLVQNYLQKLRFLSDEPQHSIPDIYIWMMSNNKRIAYARVPSKDILYSLVDEETGKECGKVKTIFLKLPGKKGFGSAGWTVQGKTELYLWLGLNKQRKDFLSGLPNGFEENKLLKGPTMHSSPPISLIYTMKQVFQLRVHMYQARSLFAADSTGLSDPFARVFFSTHSQVTEVLNETLCPTWDQLLVFDNVELYGEASELRDDPPIIVIEIYDQDTVGKAEFMGRTFAKPITKMSDEDYGPPRFPPQLEYYQVYRGNCTAGDLLAAFELLQLGIGGRADLPPIDGPTDMDRGPILPVPMGIRPILSKYRIEVLFWGLRDLKRVNLAQVDRPRVDIECAGKGVQSALIQNYKKNPNFSTLVKWFEVDLPENELLHPPLNIRVVDCRAFGRYTLVGSHAVTTLRRFIYRSTNKSANNWSASEEVVINTEPEPHVKKVETVVKLDCTSDAVVKLDMNEDDKGKKKKRKKGEGDVEEEELDESMLDWWSKYFASIETLMEYLRAQEALLAEAEDKEDMDITAEGAEIKPDDSPIKGSKGKEKGKQKGKGAKNKSGEGPERRKAKIYELQVYNKELESEFDSFEDWLHTFNLYRGKSGDDDDQNMADEDRLIGRFKGSLCMYKLPLADDITREPGFDPSLGMFQGIPHNDPINVLVRVYVVRATDLHPADINGKADPYIAIRLGKSDVKDKENYISKQLNPIFGKSFDVEATFPMESLLTVSIYDWDLVGTDDLIGETKIDLENRFYSKHRPTCGISSNYAIHGYNVWRDPLKPTQILAKLCKDGKIDGPHYGPSGRVKVANRVYLGPTEIEDENGLKKQTEEHVALAALKHWEDMPRVGCKLIPEHVETRPLLNPDKPGIEQGRIEMWVDMFPKDMPAPGPALDISPRKPKKFELRVIVWNTDEVILEDDDIFTGEKSSDIFVRGWLKGQQEDKQDTDVHYHSLTGEGNFNWRFIYPFDYLMAEEKIVISKKESMFAWDETEYKIPARLNLQVWDADHFSADDFLGAIELDLNRFPRGAKTAKQCSIDMIQNEQDMPMVSIFKQKRIKGWWPFFARDENDEMELTGKVEAELHLMTAEEAEKNPVGLGRNEPEPLEKPNRPDTTFLWFISPLKAIRYLLCYRYKWLIVKVVLALLVLAMLGLFLYSMPGYMVKKLLGA</sequence>
<keyword evidence="27" id="KW-1185">Reference proteome</keyword>
<keyword evidence="4" id="KW-1003">Cell membrane</keyword>
<evidence type="ECO:0000256" key="24">
    <source>
        <dbReference type="SAM" id="Phobius"/>
    </source>
</evidence>
<evidence type="ECO:0000256" key="22">
    <source>
        <dbReference type="ARBA" id="ARBA00079078"/>
    </source>
</evidence>
<dbReference type="InterPro" id="IPR037725">
    <property type="entry name" value="C2F_Ferlin"/>
</dbReference>
<dbReference type="FunFam" id="2.60.40.150:FF:000081">
    <property type="entry name" value="otoferlin isoform X1"/>
    <property type="match status" value="1"/>
</dbReference>
<dbReference type="InterPro" id="IPR035892">
    <property type="entry name" value="C2_domain_sf"/>
</dbReference>
<organism evidence="26 27">
    <name type="scientific">Aldrovandia affinis</name>
    <dbReference type="NCBI Taxonomy" id="143900"/>
    <lineage>
        <taxon>Eukaryota</taxon>
        <taxon>Metazoa</taxon>
        <taxon>Chordata</taxon>
        <taxon>Craniata</taxon>
        <taxon>Vertebrata</taxon>
        <taxon>Euteleostomi</taxon>
        <taxon>Actinopterygii</taxon>
        <taxon>Neopterygii</taxon>
        <taxon>Teleostei</taxon>
        <taxon>Notacanthiformes</taxon>
        <taxon>Halosauridae</taxon>
        <taxon>Aldrovandia</taxon>
    </lineage>
</organism>
<comment type="caution">
    <text evidence="26">The sequence shown here is derived from an EMBL/GenBank/DDBJ whole genome shotgun (WGS) entry which is preliminary data.</text>
</comment>
<dbReference type="GO" id="GO:0007009">
    <property type="term" value="P:plasma membrane organization"/>
    <property type="evidence" value="ECO:0007669"/>
    <property type="project" value="TreeGrafter"/>
</dbReference>
<keyword evidence="15 24" id="KW-0472">Membrane</keyword>
<feature type="compositionally biased region" description="Acidic residues" evidence="23">
    <location>
        <begin position="481"/>
        <end position="499"/>
    </location>
</feature>
<evidence type="ECO:0000256" key="20">
    <source>
        <dbReference type="ARBA" id="ARBA00060434"/>
    </source>
</evidence>
<dbReference type="FunFam" id="2.60.40.150:FF:000089">
    <property type="entry name" value="otoferlin isoform X1"/>
    <property type="match status" value="1"/>
</dbReference>
<feature type="domain" description="C2" evidence="25">
    <location>
        <begin position="1273"/>
        <end position="1396"/>
    </location>
</feature>
<keyword evidence="12" id="KW-0770">Synapse</keyword>
<reference evidence="26" key="1">
    <citation type="journal article" date="2023" name="Science">
        <title>Genome structures resolve the early diversification of teleost fishes.</title>
        <authorList>
            <person name="Parey E."/>
            <person name="Louis A."/>
            <person name="Montfort J."/>
            <person name="Bouchez O."/>
            <person name="Roques C."/>
            <person name="Iampietro C."/>
            <person name="Lluch J."/>
            <person name="Castinel A."/>
            <person name="Donnadieu C."/>
            <person name="Desvignes T."/>
            <person name="Floi Bucao C."/>
            <person name="Jouanno E."/>
            <person name="Wen M."/>
            <person name="Mejri S."/>
            <person name="Dirks R."/>
            <person name="Jansen H."/>
            <person name="Henkel C."/>
            <person name="Chen W.J."/>
            <person name="Zahm M."/>
            <person name="Cabau C."/>
            <person name="Klopp C."/>
            <person name="Thompson A.W."/>
            <person name="Robinson-Rechavi M."/>
            <person name="Braasch I."/>
            <person name="Lecointre G."/>
            <person name="Bobe J."/>
            <person name="Postlethwait J.H."/>
            <person name="Berthelot C."/>
            <person name="Roest Crollius H."/>
            <person name="Guiguen Y."/>
        </authorList>
    </citation>
    <scope>NUCLEOTIDE SEQUENCE</scope>
    <source>
        <strain evidence="26">NC1722</strain>
    </source>
</reference>
<evidence type="ECO:0000256" key="2">
    <source>
        <dbReference type="ARBA" id="ARBA00004648"/>
    </source>
</evidence>
<feature type="domain" description="C2" evidence="25">
    <location>
        <begin position="56"/>
        <end position="177"/>
    </location>
</feature>
<evidence type="ECO:0000256" key="19">
    <source>
        <dbReference type="ARBA" id="ARBA00060375"/>
    </source>
</evidence>
<evidence type="ECO:0000256" key="23">
    <source>
        <dbReference type="SAM" id="MobiDB-lite"/>
    </source>
</evidence>
<evidence type="ECO:0000256" key="15">
    <source>
        <dbReference type="ARBA" id="ARBA00023136"/>
    </source>
</evidence>
<keyword evidence="11 24" id="KW-1133">Transmembrane helix</keyword>
<dbReference type="EMBL" id="JAINUG010000083">
    <property type="protein sequence ID" value="KAJ8399452.1"/>
    <property type="molecule type" value="Genomic_DNA"/>
</dbReference>
<feature type="region of interest" description="Disordered" evidence="23">
    <location>
        <begin position="1164"/>
        <end position="1201"/>
    </location>
</feature>
<keyword evidence="16" id="KW-0966">Cell projection</keyword>
<feature type="domain" description="C2" evidence="25">
    <location>
        <begin position="765"/>
        <end position="890"/>
    </location>
</feature>
<evidence type="ECO:0000256" key="10">
    <source>
        <dbReference type="ARBA" id="ARBA00022968"/>
    </source>
</evidence>
<evidence type="ECO:0000256" key="8">
    <source>
        <dbReference type="ARBA" id="ARBA00022824"/>
    </source>
</evidence>
<feature type="transmembrane region" description="Helical" evidence="24">
    <location>
        <begin position="1767"/>
        <end position="1787"/>
    </location>
</feature>
<dbReference type="Pfam" id="PF22901">
    <property type="entry name" value="dsrm_Ferlin"/>
    <property type="match status" value="1"/>
</dbReference>
<dbReference type="Pfam" id="PF08150">
    <property type="entry name" value="FerB"/>
    <property type="match status" value="1"/>
</dbReference>
<dbReference type="PANTHER" id="PTHR12546:SF57">
    <property type="entry name" value="OTOFERLIN B"/>
    <property type="match status" value="1"/>
</dbReference>
<dbReference type="SUPFAM" id="SSF49562">
    <property type="entry name" value="C2 domain (Calcium/lipid-binding domain, CaLB)"/>
    <property type="match status" value="6"/>
</dbReference>
<dbReference type="PANTHER" id="PTHR12546">
    <property type="entry name" value="FER-1-LIKE"/>
    <property type="match status" value="1"/>
</dbReference>
<dbReference type="SMART" id="SM01202">
    <property type="entry name" value="FerI"/>
    <property type="match status" value="1"/>
</dbReference>
<evidence type="ECO:0000259" key="25">
    <source>
        <dbReference type="PROSITE" id="PS50004"/>
    </source>
</evidence>
<dbReference type="GO" id="GO:0035612">
    <property type="term" value="F:AP-2 adaptor complex binding"/>
    <property type="evidence" value="ECO:0007669"/>
    <property type="project" value="TreeGrafter"/>
</dbReference>
<dbReference type="CDD" id="cd04011">
    <property type="entry name" value="C2B_Ferlin"/>
    <property type="match status" value="1"/>
</dbReference>
<evidence type="ECO:0000256" key="14">
    <source>
        <dbReference type="ARBA" id="ARBA00023054"/>
    </source>
</evidence>
<dbReference type="GO" id="GO:0048787">
    <property type="term" value="C:presynaptic active zone membrane"/>
    <property type="evidence" value="ECO:0007669"/>
    <property type="project" value="TreeGrafter"/>
</dbReference>
<evidence type="ECO:0000256" key="12">
    <source>
        <dbReference type="ARBA" id="ARBA00023018"/>
    </source>
</evidence>
<dbReference type="GO" id="GO:0016082">
    <property type="term" value="P:synaptic vesicle priming"/>
    <property type="evidence" value="ECO:0007669"/>
    <property type="project" value="TreeGrafter"/>
</dbReference>
<evidence type="ECO:0000256" key="13">
    <source>
        <dbReference type="ARBA" id="ARBA00023034"/>
    </source>
</evidence>
<dbReference type="GO" id="GO:0000139">
    <property type="term" value="C:Golgi membrane"/>
    <property type="evidence" value="ECO:0007669"/>
    <property type="project" value="UniProtKB-SubCell"/>
</dbReference>
<dbReference type="InterPro" id="IPR055072">
    <property type="entry name" value="Ferlin_DSRM"/>
</dbReference>
<dbReference type="CDD" id="cd08374">
    <property type="entry name" value="C2F_Ferlin"/>
    <property type="match status" value="1"/>
</dbReference>
<dbReference type="FunFam" id="2.60.40.150:FF:000034">
    <property type="entry name" value="otoferlin isoform X2"/>
    <property type="match status" value="1"/>
</dbReference>
<dbReference type="GO" id="GO:0005509">
    <property type="term" value="F:calcium ion binding"/>
    <property type="evidence" value="ECO:0007669"/>
    <property type="project" value="TreeGrafter"/>
</dbReference>
<dbReference type="CDD" id="cd04018">
    <property type="entry name" value="C2C_Ferlin"/>
    <property type="match status" value="1"/>
</dbReference>
<dbReference type="InterPro" id="IPR037722">
    <property type="entry name" value="C2C_Ferlin"/>
</dbReference>
<evidence type="ECO:0000256" key="21">
    <source>
        <dbReference type="ARBA" id="ARBA00067393"/>
    </source>
</evidence>
<dbReference type="Gene3D" id="2.60.40.150">
    <property type="entry name" value="C2 domain"/>
    <property type="match status" value="5"/>
</dbReference>
<keyword evidence="14" id="KW-0175">Coiled coil</keyword>
<feature type="domain" description="C2" evidence="25">
    <location>
        <begin position="216"/>
        <end position="351"/>
    </location>
</feature>
<evidence type="ECO:0000313" key="26">
    <source>
        <dbReference type="EMBL" id="KAJ8399452.1"/>
    </source>
</evidence>
<dbReference type="Pfam" id="PF00168">
    <property type="entry name" value="C2"/>
    <property type="match status" value="5"/>
</dbReference>
<keyword evidence="10" id="KW-0735">Signal-anchor</keyword>
<evidence type="ECO:0000256" key="17">
    <source>
        <dbReference type="ARBA" id="ARBA00023329"/>
    </source>
</evidence>
<dbReference type="InterPro" id="IPR037724">
    <property type="entry name" value="C2E_Ferlin"/>
</dbReference>
<keyword evidence="8" id="KW-0256">Endoplasmic reticulum</keyword>
<keyword evidence="7" id="KW-0677">Repeat</keyword>
<dbReference type="InterPro" id="IPR012968">
    <property type="entry name" value="FerIin_dom"/>
</dbReference>